<proteinExistence type="predicted"/>
<dbReference type="Gene3D" id="1.10.533.10">
    <property type="entry name" value="Death Domain, Fas"/>
    <property type="match status" value="1"/>
</dbReference>
<gene>
    <name evidence="1" type="ORF">GBAR_LOCUS30811</name>
</gene>
<dbReference type="AlphaFoldDB" id="A0AA35TZN3"/>
<accession>A0AA35TZN3</accession>
<organism evidence="1 2">
    <name type="scientific">Geodia barretti</name>
    <name type="common">Barrett's horny sponge</name>
    <dbReference type="NCBI Taxonomy" id="519541"/>
    <lineage>
        <taxon>Eukaryota</taxon>
        <taxon>Metazoa</taxon>
        <taxon>Porifera</taxon>
        <taxon>Demospongiae</taxon>
        <taxon>Heteroscleromorpha</taxon>
        <taxon>Tetractinellida</taxon>
        <taxon>Astrophorina</taxon>
        <taxon>Geodiidae</taxon>
        <taxon>Geodia</taxon>
    </lineage>
</organism>
<dbReference type="InterPro" id="IPR011029">
    <property type="entry name" value="DEATH-like_dom_sf"/>
</dbReference>
<sequence>MNQQCQAVLRNKQKLVDTLRSTADAEESLLTAFQIKNWLGGIVKAEAMPLITQAINQIKLEEKNYEVFIGMLQDIPGMNVVIKLITDMCPLSSTGGPKDNITLLEDFAGLPKPKLVDLMNIVGVRVKVKWREIGLGLGFEGWELDGIKAAKAGEINQPQSCMTEVFTKWKDAMKCDYSWKKLAEVLESPAVDEKGLVREMYKKLLK</sequence>
<evidence type="ECO:0000313" key="1">
    <source>
        <dbReference type="EMBL" id="CAI8056551.1"/>
    </source>
</evidence>
<protein>
    <recommendedName>
        <fullName evidence="3">Death domain-containing protein</fullName>
    </recommendedName>
</protein>
<dbReference type="Proteomes" id="UP001174909">
    <property type="component" value="Unassembled WGS sequence"/>
</dbReference>
<dbReference type="EMBL" id="CASHTH010004369">
    <property type="protein sequence ID" value="CAI8056551.1"/>
    <property type="molecule type" value="Genomic_DNA"/>
</dbReference>
<evidence type="ECO:0008006" key="3">
    <source>
        <dbReference type="Google" id="ProtNLM"/>
    </source>
</evidence>
<evidence type="ECO:0000313" key="2">
    <source>
        <dbReference type="Proteomes" id="UP001174909"/>
    </source>
</evidence>
<reference evidence="1" key="1">
    <citation type="submission" date="2023-03" db="EMBL/GenBank/DDBJ databases">
        <authorList>
            <person name="Steffen K."/>
            <person name="Cardenas P."/>
        </authorList>
    </citation>
    <scope>NUCLEOTIDE SEQUENCE</scope>
</reference>
<comment type="caution">
    <text evidence="1">The sequence shown here is derived from an EMBL/GenBank/DDBJ whole genome shotgun (WGS) entry which is preliminary data.</text>
</comment>
<name>A0AA35TZN3_GEOBA</name>
<keyword evidence="2" id="KW-1185">Reference proteome</keyword>